<sequence length="55" mass="6269">MCKEKLITGIKVAQQMSKARNILNSQVIPREELFQIRKKEGKLSQELITALKTNA</sequence>
<name>S2DIT4_INDAL</name>
<keyword evidence="2" id="KW-1185">Reference proteome</keyword>
<dbReference type="AlphaFoldDB" id="S2DIT4"/>
<accession>S2DIT4</accession>
<reference evidence="1 2" key="1">
    <citation type="journal article" date="2013" name="Genome Announc.">
        <title>Draft Genome Sequence of Indibacter alkaliphilus Strain LW1T, Isolated from Lonar Lake, a Haloalkaline Lake in the Buldana District of Maharashtra, India.</title>
        <authorList>
            <person name="Singh A."/>
            <person name="Kumar Jangir P."/>
            <person name="Sharma R."/>
            <person name="Singh A."/>
            <person name="Kumar Pinnaka A."/>
            <person name="Shivaji S."/>
        </authorList>
    </citation>
    <scope>NUCLEOTIDE SEQUENCE [LARGE SCALE GENOMIC DNA]</scope>
    <source>
        <strain evidence="2">CCUG 57479 / KCTC 22604 / LW1</strain>
    </source>
</reference>
<proteinExistence type="predicted"/>
<organism evidence="1 2">
    <name type="scientific">Indibacter alkaliphilus (strain CCUG 57479 / KCTC 22604 / LW1)</name>
    <dbReference type="NCBI Taxonomy" id="1189612"/>
    <lineage>
        <taxon>Bacteria</taxon>
        <taxon>Pseudomonadati</taxon>
        <taxon>Bacteroidota</taxon>
        <taxon>Cytophagia</taxon>
        <taxon>Cytophagales</taxon>
        <taxon>Cyclobacteriaceae</taxon>
    </lineage>
</organism>
<evidence type="ECO:0000313" key="2">
    <source>
        <dbReference type="Proteomes" id="UP000006073"/>
    </source>
</evidence>
<dbReference type="RefSeq" id="WP_016254637.1">
    <property type="nucleotide sequence ID" value="NZ_ALWO02000021.1"/>
</dbReference>
<dbReference type="EMBL" id="ALWO02000021">
    <property type="protein sequence ID" value="EOZ98902.1"/>
    <property type="molecule type" value="Genomic_DNA"/>
</dbReference>
<protein>
    <submittedName>
        <fullName evidence="1">Uncharacterized protein</fullName>
    </submittedName>
</protein>
<gene>
    <name evidence="1" type="ORF">A33Q_0885</name>
</gene>
<dbReference type="Proteomes" id="UP000006073">
    <property type="component" value="Unassembled WGS sequence"/>
</dbReference>
<comment type="caution">
    <text evidence="1">The sequence shown here is derived from an EMBL/GenBank/DDBJ whole genome shotgun (WGS) entry which is preliminary data.</text>
</comment>
<evidence type="ECO:0000313" key="1">
    <source>
        <dbReference type="EMBL" id="EOZ98902.1"/>
    </source>
</evidence>